<keyword evidence="2" id="KW-1185">Reference proteome</keyword>
<comment type="caution">
    <text evidence="1">The sequence shown here is derived from an EMBL/GenBank/DDBJ whole genome shotgun (WGS) entry which is preliminary data.</text>
</comment>
<name>A0A5J9STB0_9POAL</name>
<proteinExistence type="predicted"/>
<accession>A0A5J9STB0</accession>
<dbReference type="EMBL" id="RWGY01000352">
    <property type="protein sequence ID" value="TVU02208.1"/>
    <property type="molecule type" value="Genomic_DNA"/>
</dbReference>
<dbReference type="Gramene" id="TVU02208">
    <property type="protein sequence ID" value="TVU02208"/>
    <property type="gene ID" value="EJB05_52304"/>
</dbReference>
<evidence type="ECO:0000313" key="2">
    <source>
        <dbReference type="Proteomes" id="UP000324897"/>
    </source>
</evidence>
<organism evidence="1 2">
    <name type="scientific">Eragrostis curvula</name>
    <name type="common">weeping love grass</name>
    <dbReference type="NCBI Taxonomy" id="38414"/>
    <lineage>
        <taxon>Eukaryota</taxon>
        <taxon>Viridiplantae</taxon>
        <taxon>Streptophyta</taxon>
        <taxon>Embryophyta</taxon>
        <taxon>Tracheophyta</taxon>
        <taxon>Spermatophyta</taxon>
        <taxon>Magnoliopsida</taxon>
        <taxon>Liliopsida</taxon>
        <taxon>Poales</taxon>
        <taxon>Poaceae</taxon>
        <taxon>PACMAD clade</taxon>
        <taxon>Chloridoideae</taxon>
        <taxon>Eragrostideae</taxon>
        <taxon>Eragrostidinae</taxon>
        <taxon>Eragrostis</taxon>
    </lineage>
</organism>
<protein>
    <submittedName>
        <fullName evidence="1">Uncharacterized protein</fullName>
    </submittedName>
</protein>
<gene>
    <name evidence="1" type="ORF">EJB05_52304</name>
</gene>
<sequence length="56" mass="6288">MAREQRGDIRVQHASHILDMSSVVGALCNYGGRRAKKESGRCMKRKIDTLGSNKRD</sequence>
<dbReference type="AlphaFoldDB" id="A0A5J9STB0"/>
<dbReference type="Proteomes" id="UP000324897">
    <property type="component" value="Unassembled WGS sequence"/>
</dbReference>
<reference evidence="1 2" key="1">
    <citation type="journal article" date="2019" name="Sci. Rep.">
        <title>A high-quality genome of Eragrostis curvula grass provides insights into Poaceae evolution and supports new strategies to enhance forage quality.</title>
        <authorList>
            <person name="Carballo J."/>
            <person name="Santos B.A.C.M."/>
            <person name="Zappacosta D."/>
            <person name="Garbus I."/>
            <person name="Selva J.P."/>
            <person name="Gallo C.A."/>
            <person name="Diaz A."/>
            <person name="Albertini E."/>
            <person name="Caccamo M."/>
            <person name="Echenique V."/>
        </authorList>
    </citation>
    <scope>NUCLEOTIDE SEQUENCE [LARGE SCALE GENOMIC DNA]</scope>
    <source>
        <strain evidence="2">cv. Victoria</strain>
        <tissue evidence="1">Leaf</tissue>
    </source>
</reference>
<evidence type="ECO:0000313" key="1">
    <source>
        <dbReference type="EMBL" id="TVU02208.1"/>
    </source>
</evidence>